<keyword evidence="1" id="KW-1133">Transmembrane helix</keyword>
<keyword evidence="1" id="KW-0472">Membrane</keyword>
<feature type="transmembrane region" description="Helical" evidence="1">
    <location>
        <begin position="105"/>
        <end position="127"/>
    </location>
</feature>
<organism evidence="2 3">
    <name type="scientific">Thelohanellus kitauei</name>
    <name type="common">Myxosporean</name>
    <dbReference type="NCBI Taxonomy" id="669202"/>
    <lineage>
        <taxon>Eukaryota</taxon>
        <taxon>Metazoa</taxon>
        <taxon>Cnidaria</taxon>
        <taxon>Myxozoa</taxon>
        <taxon>Myxosporea</taxon>
        <taxon>Bivalvulida</taxon>
        <taxon>Platysporina</taxon>
        <taxon>Myxobolidae</taxon>
        <taxon>Thelohanellus</taxon>
    </lineage>
</organism>
<name>A0A0C2IHV0_THEKT</name>
<comment type="caution">
    <text evidence="2">The sequence shown here is derived from an EMBL/GenBank/DDBJ whole genome shotgun (WGS) entry which is preliminary data.</text>
</comment>
<evidence type="ECO:0000256" key="1">
    <source>
        <dbReference type="SAM" id="Phobius"/>
    </source>
</evidence>
<sequence>MRPTKKLISLILFIILEILSFVSCGLMIAICVLPCLFTMVNEAGGGQGPSDFGAFSWYFKGEKHRYENMKAGFRFLQFMLVTSTIAVTLCPILAILGYVFKKVRLVAGFSIIGAAIFFGIFTFAYFYCSIDYVVDKGNSFIFKTAPTGITFKGKMLRFSLLPFLFYGIDIVLFLLGSMVLIHKFYEPRPIIVRQVSEEDSESDGVPE</sequence>
<protein>
    <submittedName>
        <fullName evidence="2">Uncharacterized protein</fullName>
    </submittedName>
</protein>
<keyword evidence="1" id="KW-0812">Transmembrane</keyword>
<dbReference type="EMBL" id="JWZT01004066">
    <property type="protein sequence ID" value="KII64924.1"/>
    <property type="molecule type" value="Genomic_DNA"/>
</dbReference>
<accession>A0A0C2IHV0</accession>
<gene>
    <name evidence="2" type="ORF">RF11_06136</name>
</gene>
<dbReference type="Proteomes" id="UP000031668">
    <property type="component" value="Unassembled WGS sequence"/>
</dbReference>
<proteinExistence type="predicted"/>
<keyword evidence="3" id="KW-1185">Reference proteome</keyword>
<feature type="transmembrane region" description="Helical" evidence="1">
    <location>
        <begin position="7"/>
        <end position="40"/>
    </location>
</feature>
<evidence type="ECO:0000313" key="3">
    <source>
        <dbReference type="Proteomes" id="UP000031668"/>
    </source>
</evidence>
<feature type="transmembrane region" description="Helical" evidence="1">
    <location>
        <begin position="75"/>
        <end position="98"/>
    </location>
</feature>
<reference evidence="2 3" key="1">
    <citation type="journal article" date="2014" name="Genome Biol. Evol.">
        <title>The genome of the myxosporean Thelohanellus kitauei shows adaptations to nutrient acquisition within its fish host.</title>
        <authorList>
            <person name="Yang Y."/>
            <person name="Xiong J."/>
            <person name="Zhou Z."/>
            <person name="Huo F."/>
            <person name="Miao W."/>
            <person name="Ran C."/>
            <person name="Liu Y."/>
            <person name="Zhang J."/>
            <person name="Feng J."/>
            <person name="Wang M."/>
            <person name="Wang M."/>
            <person name="Wang L."/>
            <person name="Yao B."/>
        </authorList>
    </citation>
    <scope>NUCLEOTIDE SEQUENCE [LARGE SCALE GENOMIC DNA]</scope>
    <source>
        <strain evidence="2">Wuqing</strain>
    </source>
</reference>
<feature type="transmembrane region" description="Helical" evidence="1">
    <location>
        <begin position="163"/>
        <end position="181"/>
    </location>
</feature>
<evidence type="ECO:0000313" key="2">
    <source>
        <dbReference type="EMBL" id="KII64924.1"/>
    </source>
</evidence>
<dbReference type="AlphaFoldDB" id="A0A0C2IHV0"/>